<organism evidence="2 3">
    <name type="scientific">Mucilaginibacter dorajii</name>
    <dbReference type="NCBI Taxonomy" id="692994"/>
    <lineage>
        <taxon>Bacteria</taxon>
        <taxon>Pseudomonadati</taxon>
        <taxon>Bacteroidota</taxon>
        <taxon>Sphingobacteriia</taxon>
        <taxon>Sphingobacteriales</taxon>
        <taxon>Sphingobacteriaceae</taxon>
        <taxon>Mucilaginibacter</taxon>
    </lineage>
</organism>
<gene>
    <name evidence="2" type="ORF">GCM10022210_13050</name>
</gene>
<evidence type="ECO:0000313" key="3">
    <source>
        <dbReference type="Proteomes" id="UP001500742"/>
    </source>
</evidence>
<feature type="chain" id="PRO_5045471151" evidence="1">
    <location>
        <begin position="29"/>
        <end position="378"/>
    </location>
</feature>
<accession>A0ABP7PHY1</accession>
<dbReference type="EMBL" id="BAAAZC010000009">
    <property type="protein sequence ID" value="GAA3965954.1"/>
    <property type="molecule type" value="Genomic_DNA"/>
</dbReference>
<name>A0ABP7PHY1_9SPHI</name>
<feature type="signal peptide" evidence="1">
    <location>
        <begin position="1"/>
        <end position="28"/>
    </location>
</feature>
<sequence length="378" mass="43720">MLRYMNRGQFKNFSFLLILFLLTTVCKADDGGKEGGFKCHLISGCSTKKISKPNLSLFIDRADLGIYAMGNPEQFLHITYFLINNSDDTVKYVGAGCLTSRFFHIDNPDITIIDNNWPPDSTEMLLIPPHRGIEGNLIGKFKLRPVSAFKFKVGISLLKWGRDDIPSILKKVTISGANVLWSDVETVEVENKHYNYKRDIANIKARWLKRPMDAFFPPLTKTDRDKYSISIDENKIAKLRDSIVYDLNISKRSILKRKCLVTMCPVKLNNNSKDTLEYINMKCSWTDIYKPDNNKFSVVKMICYSNFPTTIKVFPDQSITIYVPIKTFDLKNRNTKIKIGMNLYKYWSNDQLHMFNPDELMLRPETNNMVWSNEILVK</sequence>
<dbReference type="Proteomes" id="UP001500742">
    <property type="component" value="Unassembled WGS sequence"/>
</dbReference>
<protein>
    <submittedName>
        <fullName evidence="2">Uncharacterized protein</fullName>
    </submittedName>
</protein>
<keyword evidence="3" id="KW-1185">Reference proteome</keyword>
<evidence type="ECO:0000313" key="2">
    <source>
        <dbReference type="EMBL" id="GAA3965954.1"/>
    </source>
</evidence>
<keyword evidence="1" id="KW-0732">Signal</keyword>
<proteinExistence type="predicted"/>
<reference evidence="3" key="1">
    <citation type="journal article" date="2019" name="Int. J. Syst. Evol. Microbiol.">
        <title>The Global Catalogue of Microorganisms (GCM) 10K type strain sequencing project: providing services to taxonomists for standard genome sequencing and annotation.</title>
        <authorList>
            <consortium name="The Broad Institute Genomics Platform"/>
            <consortium name="The Broad Institute Genome Sequencing Center for Infectious Disease"/>
            <person name="Wu L."/>
            <person name="Ma J."/>
        </authorList>
    </citation>
    <scope>NUCLEOTIDE SEQUENCE [LARGE SCALE GENOMIC DNA]</scope>
    <source>
        <strain evidence="3">JCM 16601</strain>
    </source>
</reference>
<evidence type="ECO:0000256" key="1">
    <source>
        <dbReference type="SAM" id="SignalP"/>
    </source>
</evidence>
<comment type="caution">
    <text evidence="2">The sequence shown here is derived from an EMBL/GenBank/DDBJ whole genome shotgun (WGS) entry which is preliminary data.</text>
</comment>